<dbReference type="AlphaFoldDB" id="A0A553PTX1"/>
<protein>
    <submittedName>
        <fullName evidence="1">Uncharacterized protein</fullName>
    </submittedName>
</protein>
<accession>A0A553PTX1</accession>
<reference evidence="1 2" key="1">
    <citation type="journal article" date="2018" name="Nat. Ecol. Evol.">
        <title>Genomic signatures of mitonuclear coevolution across populations of Tigriopus californicus.</title>
        <authorList>
            <person name="Barreto F.S."/>
            <person name="Watson E.T."/>
            <person name="Lima T.G."/>
            <person name="Willett C.S."/>
            <person name="Edmands S."/>
            <person name="Li W."/>
            <person name="Burton R.S."/>
        </authorList>
    </citation>
    <scope>NUCLEOTIDE SEQUENCE [LARGE SCALE GENOMIC DNA]</scope>
    <source>
        <strain evidence="1 2">San Diego</strain>
    </source>
</reference>
<gene>
    <name evidence="1" type="ORF">TCAL_14458</name>
</gene>
<keyword evidence="2" id="KW-1185">Reference proteome</keyword>
<sequence>MKYVSGQTSISNVINETDLHRFPSISFCPKFRYHHTVIGELEKIANATGIKSIDEMDFDMLLSNMTWKREDFLTFFSHPHGLTGNPANVRFGIKLPGTEDLPDEVKVAQLQSLKIFIHEPGHFMFYEEDDRPHSHKLDVSWLKLGQENSLSLKYSKFTSLSKDDRICTNDEVNYVFGDCVKKKFDTWYGG</sequence>
<name>A0A553PTX1_TIGCA</name>
<evidence type="ECO:0000313" key="2">
    <source>
        <dbReference type="Proteomes" id="UP000318571"/>
    </source>
</evidence>
<organism evidence="1 2">
    <name type="scientific">Tigriopus californicus</name>
    <name type="common">Marine copepod</name>
    <dbReference type="NCBI Taxonomy" id="6832"/>
    <lineage>
        <taxon>Eukaryota</taxon>
        <taxon>Metazoa</taxon>
        <taxon>Ecdysozoa</taxon>
        <taxon>Arthropoda</taxon>
        <taxon>Crustacea</taxon>
        <taxon>Multicrustacea</taxon>
        <taxon>Hexanauplia</taxon>
        <taxon>Copepoda</taxon>
        <taxon>Harpacticoida</taxon>
        <taxon>Harpacticidae</taxon>
        <taxon>Tigriopus</taxon>
    </lineage>
</organism>
<proteinExistence type="predicted"/>
<evidence type="ECO:0000313" key="1">
    <source>
        <dbReference type="EMBL" id="TRY81122.1"/>
    </source>
</evidence>
<comment type="caution">
    <text evidence="1">The sequence shown here is derived from an EMBL/GenBank/DDBJ whole genome shotgun (WGS) entry which is preliminary data.</text>
</comment>
<dbReference type="EMBL" id="VCGU01000001">
    <property type="protein sequence ID" value="TRY81122.1"/>
    <property type="molecule type" value="Genomic_DNA"/>
</dbReference>
<dbReference type="Proteomes" id="UP000318571">
    <property type="component" value="Chromosome 12"/>
</dbReference>